<feature type="domain" description="PA14" evidence="2">
    <location>
        <begin position="219"/>
        <end position="363"/>
    </location>
</feature>
<proteinExistence type="predicted"/>
<feature type="chain" id="PRO_5046324742" evidence="1">
    <location>
        <begin position="20"/>
        <end position="1046"/>
    </location>
</feature>
<keyword evidence="1" id="KW-0732">Signal</keyword>
<dbReference type="NCBIfam" id="NF033708">
    <property type="entry name" value="T9SS_Cterm_ChiA"/>
    <property type="match status" value="1"/>
</dbReference>
<evidence type="ECO:0000256" key="1">
    <source>
        <dbReference type="SAM" id="SignalP"/>
    </source>
</evidence>
<dbReference type="InterPro" id="IPR011658">
    <property type="entry name" value="PA14_dom"/>
</dbReference>
<protein>
    <submittedName>
        <fullName evidence="3">T9SS sorting signal type C domain-containing protein</fullName>
    </submittedName>
</protein>
<keyword evidence="4" id="KW-1185">Reference proteome</keyword>
<dbReference type="EMBL" id="JAABLM010000007">
    <property type="protein sequence ID" value="NBL64969.1"/>
    <property type="molecule type" value="Genomic_DNA"/>
</dbReference>
<reference evidence="4" key="1">
    <citation type="submission" date="2020-01" db="EMBL/GenBank/DDBJ databases">
        <title>Sphingomonas sp. strain CSW-10.</title>
        <authorList>
            <person name="Chen W.-M."/>
        </authorList>
    </citation>
    <scope>NUCLEOTIDE SEQUENCE [LARGE SCALE GENOMIC DNA]</scope>
    <source>
        <strain evidence="4">NST-5</strain>
    </source>
</reference>
<name>A0ABW9ZB22_9FLAO</name>
<dbReference type="Pfam" id="PF07691">
    <property type="entry name" value="PA14"/>
    <property type="match status" value="1"/>
</dbReference>
<dbReference type="Gene3D" id="3.90.182.10">
    <property type="entry name" value="Toxin - Anthrax Protective Antigen,domain 1"/>
    <property type="match status" value="1"/>
</dbReference>
<evidence type="ECO:0000313" key="3">
    <source>
        <dbReference type="EMBL" id="NBL64969.1"/>
    </source>
</evidence>
<dbReference type="InterPro" id="IPR037524">
    <property type="entry name" value="PA14/GLEYA"/>
</dbReference>
<organism evidence="3 4">
    <name type="scientific">Flavobacterium ichthyis</name>
    <dbReference type="NCBI Taxonomy" id="2698827"/>
    <lineage>
        <taxon>Bacteria</taxon>
        <taxon>Pseudomonadati</taxon>
        <taxon>Bacteroidota</taxon>
        <taxon>Flavobacteriia</taxon>
        <taxon>Flavobacteriales</taxon>
        <taxon>Flavobacteriaceae</taxon>
        <taxon>Flavobacterium</taxon>
    </lineage>
</organism>
<comment type="caution">
    <text evidence="3">The sequence shown here is derived from an EMBL/GenBank/DDBJ whole genome shotgun (WGS) entry which is preliminary data.</text>
</comment>
<dbReference type="SUPFAM" id="SSF56988">
    <property type="entry name" value="Anthrax protective antigen"/>
    <property type="match status" value="1"/>
</dbReference>
<evidence type="ECO:0000259" key="2">
    <source>
        <dbReference type="PROSITE" id="PS51820"/>
    </source>
</evidence>
<dbReference type="PROSITE" id="PS51820">
    <property type="entry name" value="PA14"/>
    <property type="match status" value="1"/>
</dbReference>
<dbReference type="RefSeq" id="WP_166536797.1">
    <property type="nucleotide sequence ID" value="NZ_JAABLM010000007.1"/>
</dbReference>
<feature type="signal peptide" evidence="1">
    <location>
        <begin position="1"/>
        <end position="19"/>
    </location>
</feature>
<accession>A0ABW9ZB22</accession>
<gene>
    <name evidence="3" type="ORF">GV828_07125</name>
</gene>
<evidence type="ECO:0000313" key="4">
    <source>
        <dbReference type="Proteomes" id="UP000798602"/>
    </source>
</evidence>
<dbReference type="Proteomes" id="UP000798602">
    <property type="component" value="Unassembled WGS sequence"/>
</dbReference>
<sequence>MKKVLPLLFLIFTAVSTFAQTELVRWNGANLQPAPFISSNAIEASNIGGNNISFSTTNWGNPNCFLTSNWTPSTTPDYTKYIQLHIKTKANFSANLTNLQFRYIVGDGGPRNFEIRYSKNSSFPSNGTLLSTNSIPGNEILTTFNQSLTGIALGSNENLYIRIYAFNNSNIHWNGGTFRLEHGYNDSSPATNYSVGPVITGTTATACTPINPSPDFGNNTWVGKVYSYTGNTPAITNYLGYVTEPEIFDRNVGEGAVSGATTQLCSAPVDRFMTVYKMRKNFELAGTYKFNVGGDDGYRLKIDGVTVIDRWQDQGYVETSVDRTLTAGNHDFVLEYYEKAGSSRVSFSHNYCNAPGNSTVFGNNTWNVYAFNNSTLDAIQNYRGYYTQTALNVDTETAWNRDLSPSSAYTWQGCDVARDNFVTIHKRKGFPCGKYQIIADKWDDQLRIKVNNNQVYEALTYNPGPNANIVIGTFALNENATVEIITAEQGGVAHTGIRFVPVEAVYSNSAWNISPENAAVVINGPYTFADNIEICSCKINSGEVKIAAGKTVTIREGLNVNPSSTFVVENNASLVQINDNATNSGKIIFKRNTTPITRFDFTYWSSPVAAADWKLNQLSPNTLRDKFYSYNPTANGWVTHLDGNQEMITGKGYIVRAPQSFSTTVSAVFETKFIGAPNNGVKTLAVTVSPSDKSNLVGNPYPSALSADLFYEANKNVIKGTFYFWTHATPVSSTADANGTYQYSASNYISYNATGSTSNGDVTNCSTCSGTKPTGNIAAGQSFFVDTKINGTLTFNNSMRVKTANSNGNFYRTGNTTQNDSTAVEKHRIWVNLKNAAGAYNEMLVGYVEGATNDTDEAFDGETYASGTAIYSLLNNQNLVIQGRALPFSNEDIVPIGYTSAAGEFSIGLESFDGLFAGQDVFLFDKNSQTYHNLKEGRYTFTTTSGTHNNRFEIRYRNASLGVDLPSIQPNDVVVYNSGSQIGVKTNQLNIKSVQVFDLLGKSLANATNVNQTSYITTGLNAKNQVVLVTIILEEGQKISKKVLLQ</sequence>